<name>A0A109RMN9_9FLAO</name>
<dbReference type="RefSeq" id="WP_068205480.1">
    <property type="nucleotide sequence ID" value="NZ_CP013355.1"/>
</dbReference>
<dbReference type="GO" id="GO:0004792">
    <property type="term" value="F:thiosulfate-cyanide sulfurtransferase activity"/>
    <property type="evidence" value="ECO:0007669"/>
    <property type="project" value="TreeGrafter"/>
</dbReference>
<evidence type="ECO:0000259" key="2">
    <source>
        <dbReference type="PROSITE" id="PS50206"/>
    </source>
</evidence>
<dbReference type="PANTHER" id="PTHR44086">
    <property type="entry name" value="THIOSULFATE SULFURTRANSFERASE RDL2, MITOCHONDRIAL-RELATED"/>
    <property type="match status" value="1"/>
</dbReference>
<reference evidence="3 4" key="2">
    <citation type="journal article" date="2016" name="Int. J. Syst. Evol. Microbiol.">
        <title>Lutibacter profundi sp. nov., isolated from a deep-sea hydrothermal system on the Arctic Mid-Ocean Ridge and emended description of the genus Lutibacter.</title>
        <authorList>
            <person name="Le Moine Bauer S."/>
            <person name="Roalkvam I."/>
            <person name="Steen I.H."/>
            <person name="Dahle H."/>
        </authorList>
    </citation>
    <scope>NUCLEOTIDE SEQUENCE [LARGE SCALE GENOMIC DNA]</scope>
    <source>
        <strain evidence="3 4">LP1</strain>
    </source>
</reference>
<dbReference type="SUPFAM" id="SSF52821">
    <property type="entry name" value="Rhodanese/Cell cycle control phosphatase"/>
    <property type="match status" value="1"/>
</dbReference>
<dbReference type="STRING" id="1622118.Lupro_00105"/>
<evidence type="ECO:0000313" key="3">
    <source>
        <dbReference type="EMBL" id="AMC09762.1"/>
    </source>
</evidence>
<reference evidence="4" key="1">
    <citation type="submission" date="2015-12" db="EMBL/GenBank/DDBJ databases">
        <title>Complete genome sequence of Lutibacter profundus strain LP1.</title>
        <authorList>
            <person name="Wissuwa J."/>
            <person name="Le Moine Bauer S."/>
            <person name="Stokke R."/>
            <person name="Dahle H."/>
            <person name="Steen I.H."/>
        </authorList>
    </citation>
    <scope>NUCLEOTIDE SEQUENCE [LARGE SCALE GENOMIC DNA]</scope>
    <source>
        <strain evidence="4">LP1</strain>
    </source>
</reference>
<protein>
    <recommendedName>
        <fullName evidence="2">Rhodanese domain-containing protein</fullName>
    </recommendedName>
</protein>
<keyword evidence="4" id="KW-1185">Reference proteome</keyword>
<dbReference type="InterPro" id="IPR036873">
    <property type="entry name" value="Rhodanese-like_dom_sf"/>
</dbReference>
<keyword evidence="1" id="KW-0472">Membrane</keyword>
<dbReference type="PROSITE" id="PS50206">
    <property type="entry name" value="RHODANESE_3"/>
    <property type="match status" value="1"/>
</dbReference>
<dbReference type="InterPro" id="IPR001763">
    <property type="entry name" value="Rhodanese-like_dom"/>
</dbReference>
<dbReference type="Proteomes" id="UP000059672">
    <property type="component" value="Chromosome"/>
</dbReference>
<dbReference type="CDD" id="cd00158">
    <property type="entry name" value="RHOD"/>
    <property type="match status" value="1"/>
</dbReference>
<keyword evidence="1" id="KW-1133">Transmembrane helix</keyword>
<dbReference type="AlphaFoldDB" id="A0A109RMN9"/>
<dbReference type="KEGG" id="lut:Lupro_00105"/>
<keyword evidence="1" id="KW-0812">Transmembrane</keyword>
<dbReference type="EMBL" id="CP013355">
    <property type="protein sequence ID" value="AMC09762.1"/>
    <property type="molecule type" value="Genomic_DNA"/>
</dbReference>
<dbReference type="PANTHER" id="PTHR44086:SF10">
    <property type="entry name" value="THIOSULFATE SULFURTRANSFERASE_RHODANESE-LIKE DOMAIN-CONTAINING PROTEIN 3"/>
    <property type="match status" value="1"/>
</dbReference>
<evidence type="ECO:0000256" key="1">
    <source>
        <dbReference type="SAM" id="Phobius"/>
    </source>
</evidence>
<gene>
    <name evidence="3" type="ORF">Lupro_00105</name>
</gene>
<evidence type="ECO:0000313" key="4">
    <source>
        <dbReference type="Proteomes" id="UP000059672"/>
    </source>
</evidence>
<dbReference type="Pfam" id="PF00581">
    <property type="entry name" value="Rhodanese"/>
    <property type="match status" value="1"/>
</dbReference>
<feature type="domain" description="Rhodanese" evidence="2">
    <location>
        <begin position="69"/>
        <end position="160"/>
    </location>
</feature>
<dbReference type="Gene3D" id="3.40.250.10">
    <property type="entry name" value="Rhodanese-like domain"/>
    <property type="match status" value="1"/>
</dbReference>
<dbReference type="OrthoDB" id="1178009at2"/>
<organism evidence="3 4">
    <name type="scientific">Lutibacter profundi</name>
    <dbReference type="NCBI Taxonomy" id="1622118"/>
    <lineage>
        <taxon>Bacteria</taxon>
        <taxon>Pseudomonadati</taxon>
        <taxon>Bacteroidota</taxon>
        <taxon>Flavobacteriia</taxon>
        <taxon>Flavobacteriales</taxon>
        <taxon>Flavobacteriaceae</taxon>
        <taxon>Lutibacter</taxon>
    </lineage>
</organism>
<proteinExistence type="predicted"/>
<sequence>MSKSYKYKKFLVRRYQILAAILIILSAGLVLLPKYEKNEGITPQAFLLNVLSAERYINTDQLANRLINQDPTILLVDVRTPKEFEEYSLPNAVNIPLAEVLSSDSEAYLNQDAFDVVLYSNDNYYSDQAYFLCNRLGYKNLYVLEGGLNKWFSTIINPKIPKETAPKKEFDKYNTRIAAGMYFGVGNTSHKTVKKAPKRVIKLTKKKKKVAEGGC</sequence>
<accession>A0A109RMN9</accession>
<feature type="transmembrane region" description="Helical" evidence="1">
    <location>
        <begin position="12"/>
        <end position="32"/>
    </location>
</feature>
<dbReference type="SMART" id="SM00450">
    <property type="entry name" value="RHOD"/>
    <property type="match status" value="1"/>
</dbReference>